<evidence type="ECO:0000256" key="3">
    <source>
        <dbReference type="ARBA" id="ARBA00022475"/>
    </source>
</evidence>
<keyword evidence="4 7" id="KW-0812">Transmembrane</keyword>
<accession>W0RLI3</accession>
<dbReference type="GO" id="GO:0005886">
    <property type="term" value="C:plasma membrane"/>
    <property type="evidence" value="ECO:0007669"/>
    <property type="project" value="UniProtKB-SubCell"/>
</dbReference>
<comment type="subcellular location">
    <subcellularLocation>
        <location evidence="1 7">Cell membrane</location>
        <topology evidence="1 7">Multi-pass membrane protein</topology>
    </subcellularLocation>
</comment>
<evidence type="ECO:0000256" key="2">
    <source>
        <dbReference type="ARBA" id="ARBA00022448"/>
    </source>
</evidence>
<evidence type="ECO:0000256" key="6">
    <source>
        <dbReference type="ARBA" id="ARBA00023136"/>
    </source>
</evidence>
<dbReference type="AlphaFoldDB" id="W0RLI3"/>
<dbReference type="EMBL" id="CP007128">
    <property type="protein sequence ID" value="AHG91175.1"/>
    <property type="molecule type" value="Genomic_DNA"/>
</dbReference>
<dbReference type="PANTHER" id="PTHR43163">
    <property type="entry name" value="DIPEPTIDE TRANSPORT SYSTEM PERMEASE PROTEIN DPPB-RELATED"/>
    <property type="match status" value="1"/>
</dbReference>
<sequence>MPLAVLARRLLTGVVLLWLVVSLTFLLVHLAPGDPAALLLPPSASAADAARLRTRLGLDAPLGVQYVRWIGGVARGDLGTSVALDRPVSRVLGDALPITLGLGATSLALTFVVGVAVGTWQAVRRGHRDDLALTVAATTVYAAPSYWLSLVAIALFTYGAARWHFPPALRLPAFGVRDPSGQLTGVAATVDLVRHAVLPVLVLSGVGAAGIARYARAAMLDVLGGDFVRTARAKGAPPARVYGRHALANALPPLVVLLALAFPGVVAGSVFVESVFAWPGMGRAMVQAIAQRDYPVVLGATLLYAALVIAANLAADLLLPALDPRRR</sequence>
<evidence type="ECO:0000313" key="10">
    <source>
        <dbReference type="Proteomes" id="UP000019151"/>
    </source>
</evidence>
<proteinExistence type="inferred from homology"/>
<dbReference type="Pfam" id="PF19300">
    <property type="entry name" value="BPD_transp_1_N"/>
    <property type="match status" value="1"/>
</dbReference>
<keyword evidence="5 7" id="KW-1133">Transmembrane helix</keyword>
<dbReference type="OrthoDB" id="9805855at2"/>
<keyword evidence="10" id="KW-1185">Reference proteome</keyword>
<dbReference type="SUPFAM" id="SSF161098">
    <property type="entry name" value="MetI-like"/>
    <property type="match status" value="1"/>
</dbReference>
<dbReference type="PANTHER" id="PTHR43163:SF6">
    <property type="entry name" value="DIPEPTIDE TRANSPORT SYSTEM PERMEASE PROTEIN DPPB-RELATED"/>
    <property type="match status" value="1"/>
</dbReference>
<comment type="similarity">
    <text evidence="7">Belongs to the binding-protein-dependent transport system permease family.</text>
</comment>
<dbReference type="STRING" id="861299.J421_3638"/>
<dbReference type="GO" id="GO:0071916">
    <property type="term" value="F:dipeptide transmembrane transporter activity"/>
    <property type="evidence" value="ECO:0007669"/>
    <property type="project" value="TreeGrafter"/>
</dbReference>
<dbReference type="InterPro" id="IPR035906">
    <property type="entry name" value="MetI-like_sf"/>
</dbReference>
<dbReference type="KEGG" id="gba:J421_3638"/>
<dbReference type="InterPro" id="IPR000515">
    <property type="entry name" value="MetI-like"/>
</dbReference>
<dbReference type="eggNOG" id="COG0601">
    <property type="taxonomic scope" value="Bacteria"/>
</dbReference>
<evidence type="ECO:0000256" key="1">
    <source>
        <dbReference type="ARBA" id="ARBA00004651"/>
    </source>
</evidence>
<evidence type="ECO:0000256" key="5">
    <source>
        <dbReference type="ARBA" id="ARBA00022989"/>
    </source>
</evidence>
<name>W0RLI3_9BACT</name>
<dbReference type="RefSeq" id="WP_025412632.1">
    <property type="nucleotide sequence ID" value="NZ_CP007128.1"/>
</dbReference>
<protein>
    <submittedName>
        <fullName evidence="9">ABC-type transporter, integral membrane subunit</fullName>
    </submittedName>
</protein>
<dbReference type="InterPro" id="IPR045621">
    <property type="entry name" value="BPD_transp_1_N"/>
</dbReference>
<dbReference type="InParanoid" id="W0RLI3"/>
<feature type="transmembrane region" description="Helical" evidence="7">
    <location>
        <begin position="95"/>
        <end position="119"/>
    </location>
</feature>
<dbReference type="CDD" id="cd06261">
    <property type="entry name" value="TM_PBP2"/>
    <property type="match status" value="1"/>
</dbReference>
<dbReference type="PROSITE" id="PS50928">
    <property type="entry name" value="ABC_TM1"/>
    <property type="match status" value="1"/>
</dbReference>
<feature type="transmembrane region" description="Helical" evidence="7">
    <location>
        <begin position="296"/>
        <end position="319"/>
    </location>
</feature>
<feature type="transmembrane region" description="Helical" evidence="7">
    <location>
        <begin position="254"/>
        <end position="276"/>
    </location>
</feature>
<keyword evidence="2 7" id="KW-0813">Transport</keyword>
<feature type="domain" description="ABC transmembrane type-1" evidence="8">
    <location>
        <begin position="96"/>
        <end position="315"/>
    </location>
</feature>
<evidence type="ECO:0000313" key="9">
    <source>
        <dbReference type="EMBL" id="AHG91175.1"/>
    </source>
</evidence>
<evidence type="ECO:0000256" key="7">
    <source>
        <dbReference type="RuleBase" id="RU363032"/>
    </source>
</evidence>
<feature type="transmembrane region" description="Helical" evidence="7">
    <location>
        <begin position="196"/>
        <end position="215"/>
    </location>
</feature>
<organism evidence="9 10">
    <name type="scientific">Gemmatirosa kalamazoonensis</name>
    <dbReference type="NCBI Taxonomy" id="861299"/>
    <lineage>
        <taxon>Bacteria</taxon>
        <taxon>Pseudomonadati</taxon>
        <taxon>Gemmatimonadota</taxon>
        <taxon>Gemmatimonadia</taxon>
        <taxon>Gemmatimonadales</taxon>
        <taxon>Gemmatimonadaceae</taxon>
        <taxon>Gemmatirosa</taxon>
    </lineage>
</organism>
<evidence type="ECO:0000256" key="4">
    <source>
        <dbReference type="ARBA" id="ARBA00022692"/>
    </source>
</evidence>
<dbReference type="Pfam" id="PF00528">
    <property type="entry name" value="BPD_transp_1"/>
    <property type="match status" value="1"/>
</dbReference>
<dbReference type="Proteomes" id="UP000019151">
    <property type="component" value="Chromosome"/>
</dbReference>
<gene>
    <name evidence="9" type="ORF">J421_3638</name>
</gene>
<feature type="transmembrane region" description="Helical" evidence="7">
    <location>
        <begin position="131"/>
        <end position="161"/>
    </location>
</feature>
<dbReference type="Gene3D" id="1.10.3720.10">
    <property type="entry name" value="MetI-like"/>
    <property type="match status" value="1"/>
</dbReference>
<reference evidence="9 10" key="1">
    <citation type="journal article" date="2014" name="Genome Announc.">
        <title>Genome Sequence and Methylome of Soil Bacterium Gemmatirosa kalamazoonensis KBS708T, a Member of the Rarely Cultivated Gemmatimonadetes Phylum.</title>
        <authorList>
            <person name="Debruyn J.M."/>
            <person name="Radosevich M."/>
            <person name="Wommack K.E."/>
            <person name="Polson S.W."/>
            <person name="Hauser L.J."/>
            <person name="Fawaz M.N."/>
            <person name="Korlach J."/>
            <person name="Tsai Y.C."/>
        </authorList>
    </citation>
    <scope>NUCLEOTIDE SEQUENCE [LARGE SCALE GENOMIC DNA]</scope>
    <source>
        <strain evidence="9 10">KBS708</strain>
    </source>
</reference>
<keyword evidence="3" id="KW-1003">Cell membrane</keyword>
<keyword evidence="6 7" id="KW-0472">Membrane</keyword>
<evidence type="ECO:0000259" key="8">
    <source>
        <dbReference type="PROSITE" id="PS50928"/>
    </source>
</evidence>
<dbReference type="HOGENOM" id="CLU_036879_1_2_0"/>